<evidence type="ECO:0000256" key="6">
    <source>
        <dbReference type="RuleBase" id="RU000716"/>
    </source>
</evidence>
<comment type="similarity">
    <text evidence="1 6">Belongs to the sigma-70 factor family. ECF subfamily.</text>
</comment>
<feature type="domain" description="RNA polymerase sigma-70 region 2" evidence="8">
    <location>
        <begin position="32"/>
        <end position="95"/>
    </location>
</feature>
<evidence type="ECO:0000256" key="2">
    <source>
        <dbReference type="ARBA" id="ARBA00023015"/>
    </source>
</evidence>
<keyword evidence="2 6" id="KW-0805">Transcription regulation</keyword>
<accession>A0A067Z7P8</accession>
<dbReference type="InterPro" id="IPR013249">
    <property type="entry name" value="RNA_pol_sigma70_r4_t2"/>
</dbReference>
<dbReference type="InterPro" id="IPR013324">
    <property type="entry name" value="RNA_pol_sigma_r3/r4-like"/>
</dbReference>
<dbReference type="InterPro" id="IPR039425">
    <property type="entry name" value="RNA_pol_sigma-70-like"/>
</dbReference>
<dbReference type="GO" id="GO:0003677">
    <property type="term" value="F:DNA binding"/>
    <property type="evidence" value="ECO:0007669"/>
    <property type="project" value="UniProtKB-KW"/>
</dbReference>
<dbReference type="InterPro" id="IPR036388">
    <property type="entry name" value="WH-like_DNA-bd_sf"/>
</dbReference>
<dbReference type="InterPro" id="IPR000838">
    <property type="entry name" value="RNA_pol_sigma70_ECF_CS"/>
</dbReference>
<feature type="region of interest" description="Disordered" evidence="7">
    <location>
        <begin position="1"/>
        <end position="26"/>
    </location>
</feature>
<evidence type="ECO:0000259" key="9">
    <source>
        <dbReference type="Pfam" id="PF08281"/>
    </source>
</evidence>
<evidence type="ECO:0000256" key="4">
    <source>
        <dbReference type="ARBA" id="ARBA00023125"/>
    </source>
</evidence>
<dbReference type="HOGENOM" id="CLU_047691_1_4_5"/>
<dbReference type="InterPro" id="IPR014284">
    <property type="entry name" value="RNA_pol_sigma-70_dom"/>
</dbReference>
<reference evidence="10 11" key="1">
    <citation type="journal article" date="2015" name="Appl. Microbiol. Biotechnol.">
        <title>The consequence of an additional NADH dehydrogenase paralog on the growth of Gluconobacter oxydans DSM3504.</title>
        <authorList>
            <person name="Kostner D."/>
            <person name="Luchterhand B."/>
            <person name="Junker A."/>
            <person name="Volland S."/>
            <person name="Daniel R."/>
            <person name="Buchs J."/>
            <person name="Liebl W."/>
            <person name="Ehrenreich A."/>
        </authorList>
    </citation>
    <scope>NUCLEOTIDE SEQUENCE [LARGE SCALE GENOMIC DNA]</scope>
    <source>
        <strain evidence="10">DSM 3504</strain>
    </source>
</reference>
<dbReference type="SUPFAM" id="SSF88659">
    <property type="entry name" value="Sigma3 and sigma4 domains of RNA polymerase sigma factors"/>
    <property type="match status" value="1"/>
</dbReference>
<dbReference type="AlphaFoldDB" id="A0A067Z7P8"/>
<dbReference type="Pfam" id="PF08281">
    <property type="entry name" value="Sigma70_r4_2"/>
    <property type="match status" value="1"/>
</dbReference>
<evidence type="ECO:0000256" key="7">
    <source>
        <dbReference type="SAM" id="MobiDB-lite"/>
    </source>
</evidence>
<dbReference type="PROSITE" id="PS01063">
    <property type="entry name" value="SIGMA70_ECF"/>
    <property type="match status" value="1"/>
</dbReference>
<keyword evidence="3 6" id="KW-0731">Sigma factor</keyword>
<evidence type="ECO:0000313" key="11">
    <source>
        <dbReference type="Proteomes" id="UP000031656"/>
    </source>
</evidence>
<evidence type="ECO:0000256" key="5">
    <source>
        <dbReference type="ARBA" id="ARBA00023163"/>
    </source>
</evidence>
<evidence type="ECO:0000256" key="3">
    <source>
        <dbReference type="ARBA" id="ARBA00023082"/>
    </source>
</evidence>
<dbReference type="EMBL" id="CP004373">
    <property type="protein sequence ID" value="AHK72372.1"/>
    <property type="molecule type" value="Genomic_DNA"/>
</dbReference>
<evidence type="ECO:0000259" key="8">
    <source>
        <dbReference type="Pfam" id="PF04542"/>
    </source>
</evidence>
<dbReference type="Proteomes" id="UP000031656">
    <property type="component" value="Chromosome"/>
</dbReference>
<evidence type="ECO:0000313" key="10">
    <source>
        <dbReference type="EMBL" id="AHK72372.1"/>
    </source>
</evidence>
<organism evidence="10 11">
    <name type="scientific">Gluconobacter oxydans DSM 3504</name>
    <dbReference type="NCBI Taxonomy" id="1288313"/>
    <lineage>
        <taxon>Bacteria</taxon>
        <taxon>Pseudomonadati</taxon>
        <taxon>Pseudomonadota</taxon>
        <taxon>Alphaproteobacteria</taxon>
        <taxon>Acetobacterales</taxon>
        <taxon>Acetobacteraceae</taxon>
        <taxon>Gluconobacter</taxon>
    </lineage>
</organism>
<gene>
    <name evidence="10" type="ORF">GLS_c25060</name>
</gene>
<dbReference type="PANTHER" id="PTHR43133">
    <property type="entry name" value="RNA POLYMERASE ECF-TYPE SIGMA FACTO"/>
    <property type="match status" value="1"/>
</dbReference>
<proteinExistence type="inferred from homology"/>
<dbReference type="PANTHER" id="PTHR43133:SF25">
    <property type="entry name" value="RNA POLYMERASE SIGMA FACTOR RFAY-RELATED"/>
    <property type="match status" value="1"/>
</dbReference>
<sequence>MKDLLLSTPLPAGQQRDPSPQKGSFHRGLLQTLPDLRGFARFLTRDPAAADDLVQDTIVRALASQEQFQQGTVLKAWLFTIQRNAFYEQTRRRSREQEIMLDIEQDMQPSTAAPSRQNARDAVQDLGELLWKLPDLLREALILVGAQELSYEDAARVCDVPAGTMRARVSRARAQLAELATENTEPPETDSEKNIT</sequence>
<dbReference type="Gene3D" id="1.10.1740.10">
    <property type="match status" value="1"/>
</dbReference>
<feature type="domain" description="RNA polymerase sigma factor 70 region 4 type 2" evidence="9">
    <location>
        <begin position="125"/>
        <end position="176"/>
    </location>
</feature>
<protein>
    <recommendedName>
        <fullName evidence="6">RNA polymerase sigma factor</fullName>
    </recommendedName>
</protein>
<keyword evidence="4 6" id="KW-0238">DNA-binding</keyword>
<dbReference type="Gene3D" id="1.10.10.10">
    <property type="entry name" value="Winged helix-like DNA-binding domain superfamily/Winged helix DNA-binding domain"/>
    <property type="match status" value="1"/>
</dbReference>
<dbReference type="NCBIfam" id="TIGR02937">
    <property type="entry name" value="sigma70-ECF"/>
    <property type="match status" value="1"/>
</dbReference>
<dbReference type="SUPFAM" id="SSF88946">
    <property type="entry name" value="Sigma2 domain of RNA polymerase sigma factors"/>
    <property type="match status" value="1"/>
</dbReference>
<dbReference type="GO" id="GO:0016987">
    <property type="term" value="F:sigma factor activity"/>
    <property type="evidence" value="ECO:0007669"/>
    <property type="project" value="UniProtKB-KW"/>
</dbReference>
<name>A0A067Z7P8_GLUOY</name>
<dbReference type="Pfam" id="PF04542">
    <property type="entry name" value="Sigma70_r2"/>
    <property type="match status" value="1"/>
</dbReference>
<dbReference type="GO" id="GO:0006352">
    <property type="term" value="P:DNA-templated transcription initiation"/>
    <property type="evidence" value="ECO:0007669"/>
    <property type="project" value="InterPro"/>
</dbReference>
<evidence type="ECO:0000256" key="1">
    <source>
        <dbReference type="ARBA" id="ARBA00010641"/>
    </source>
</evidence>
<dbReference type="KEGG" id="goy:GLS_c25060"/>
<dbReference type="InterPro" id="IPR007627">
    <property type="entry name" value="RNA_pol_sigma70_r2"/>
</dbReference>
<keyword evidence="5 6" id="KW-0804">Transcription</keyword>
<dbReference type="InterPro" id="IPR013325">
    <property type="entry name" value="RNA_pol_sigma_r2"/>
</dbReference>